<protein>
    <submittedName>
        <fullName evidence="1">Uncharacterized protein</fullName>
    </submittedName>
</protein>
<gene>
    <name evidence="1" type="ORF">ACFFTU_07685</name>
</gene>
<keyword evidence="2" id="KW-1185">Reference proteome</keyword>
<accession>A0ABV5P9F2</accession>
<dbReference type="EMBL" id="JBHMCR010000004">
    <property type="protein sequence ID" value="MFB9519821.1"/>
    <property type="molecule type" value="Genomic_DNA"/>
</dbReference>
<sequence length="62" mass="6799">MQQTTSSPVHLGLPVEAPVPVEGCGVCAALVRQREQAREEFDYSAVTDADVELRNHPHGRRS</sequence>
<dbReference type="RefSeq" id="WP_345221614.1">
    <property type="nucleotide sequence ID" value="NZ_BAAAXE010000013.1"/>
</dbReference>
<name>A0ABV5P9F2_STRCM</name>
<proteinExistence type="predicted"/>
<dbReference type="Proteomes" id="UP001589718">
    <property type="component" value="Unassembled WGS sequence"/>
</dbReference>
<evidence type="ECO:0000313" key="1">
    <source>
        <dbReference type="EMBL" id="MFB9519821.1"/>
    </source>
</evidence>
<organism evidence="1 2">
    <name type="scientific">Streptomyces cremeus</name>
    <dbReference type="NCBI Taxonomy" id="66881"/>
    <lineage>
        <taxon>Bacteria</taxon>
        <taxon>Bacillati</taxon>
        <taxon>Actinomycetota</taxon>
        <taxon>Actinomycetes</taxon>
        <taxon>Kitasatosporales</taxon>
        <taxon>Streptomycetaceae</taxon>
        <taxon>Streptomyces</taxon>
    </lineage>
</organism>
<comment type="caution">
    <text evidence="1">The sequence shown here is derived from an EMBL/GenBank/DDBJ whole genome shotgun (WGS) entry which is preliminary data.</text>
</comment>
<evidence type="ECO:0000313" key="2">
    <source>
        <dbReference type="Proteomes" id="UP001589718"/>
    </source>
</evidence>
<reference evidence="1 2" key="1">
    <citation type="submission" date="2024-09" db="EMBL/GenBank/DDBJ databases">
        <authorList>
            <person name="Sun Q."/>
            <person name="Mori K."/>
        </authorList>
    </citation>
    <scope>NUCLEOTIDE SEQUENCE [LARGE SCALE GENOMIC DNA]</scope>
    <source>
        <strain evidence="1 2">JCM 4362</strain>
    </source>
</reference>